<feature type="chain" id="PRO_5038828683" description="Peptidyl-prolyl cis-trans isomerase" evidence="6">
    <location>
        <begin position="19"/>
        <end position="293"/>
    </location>
</feature>
<dbReference type="EC" id="5.2.1.8" evidence="5"/>
<evidence type="ECO:0000256" key="3">
    <source>
        <dbReference type="ARBA" id="ARBA00023235"/>
    </source>
</evidence>
<comment type="similarity">
    <text evidence="5">Belongs to the FKBP-type PPIase family.</text>
</comment>
<dbReference type="PROSITE" id="PS50059">
    <property type="entry name" value="FKBP_PPIASE"/>
    <property type="match status" value="1"/>
</dbReference>
<feature type="signal peptide" evidence="6">
    <location>
        <begin position="1"/>
        <end position="18"/>
    </location>
</feature>
<evidence type="ECO:0000256" key="1">
    <source>
        <dbReference type="ARBA" id="ARBA00000971"/>
    </source>
</evidence>
<comment type="caution">
    <text evidence="8">The sequence shown here is derived from an EMBL/GenBank/DDBJ whole genome shotgun (WGS) entry which is preliminary data.</text>
</comment>
<dbReference type="SUPFAM" id="SSF54534">
    <property type="entry name" value="FKBP-like"/>
    <property type="match status" value="1"/>
</dbReference>
<evidence type="ECO:0000256" key="2">
    <source>
        <dbReference type="ARBA" id="ARBA00023110"/>
    </source>
</evidence>
<evidence type="ECO:0000313" key="8">
    <source>
        <dbReference type="EMBL" id="OAP86957.1"/>
    </source>
</evidence>
<keyword evidence="2 4" id="KW-0697">Rotamase</keyword>
<sequence>MSRARAVRAAAAASLALAALTACDHSAKGECKVGVNGAFGSAVTVDVDCPSAPRNVVKDVLIKGKGNAIDKGQTALLRATSFDSRSGKIVSAYNSGNLRLAEVSKKGLGDIADDLVGVKEGSRLVFKRPGLVDGNRQSAEIIVVDVFSTIAQGKKAPAPNPAPSGMPSLSVADGGGPAIKASGQPIPELAVVPFVEGSGDQVSKGDTLAVQYAIYDTKGQIVDTTWNGGKPVKLKLDKAMRGLAEGLVDQKVGSRVVVLIPASFAQGEGDRIVVVDILGILSSSPGKEKTAAP</sequence>
<evidence type="ECO:0000259" key="7">
    <source>
        <dbReference type="PROSITE" id="PS50059"/>
    </source>
</evidence>
<gene>
    <name evidence="8" type="ORF">A4H34_07595</name>
</gene>
<dbReference type="Pfam" id="PF00254">
    <property type="entry name" value="FKBP_C"/>
    <property type="match status" value="1"/>
</dbReference>
<accession>A0A179B5L6</accession>
<keyword evidence="6" id="KW-0732">Signal</keyword>
<evidence type="ECO:0000256" key="5">
    <source>
        <dbReference type="RuleBase" id="RU003915"/>
    </source>
</evidence>
<evidence type="ECO:0000256" key="4">
    <source>
        <dbReference type="PROSITE-ProRule" id="PRU00277"/>
    </source>
</evidence>
<reference evidence="8 9" key="1">
    <citation type="submission" date="2016-04" db="EMBL/GenBank/DDBJ databases">
        <title>Peptidophaga gingivicola gen. nov., sp. nov., isolated from human subgingival plaque.</title>
        <authorList>
            <person name="Beall C.J."/>
            <person name="Mokrzan E.M."/>
            <person name="Griffen A.L."/>
            <person name="Leys E.J."/>
        </authorList>
    </citation>
    <scope>NUCLEOTIDE SEQUENCE [LARGE SCALE GENOMIC DNA]</scope>
    <source>
        <strain evidence="8 9">BA112</strain>
    </source>
</reference>
<evidence type="ECO:0000256" key="6">
    <source>
        <dbReference type="SAM" id="SignalP"/>
    </source>
</evidence>
<keyword evidence="3 4" id="KW-0413">Isomerase</keyword>
<dbReference type="RefSeq" id="WP_009198674.1">
    <property type="nucleotide sequence ID" value="NZ_LVZK01000001.1"/>
</dbReference>
<dbReference type="EMBL" id="LVZK01000001">
    <property type="protein sequence ID" value="OAP86957.1"/>
    <property type="molecule type" value="Genomic_DNA"/>
</dbReference>
<dbReference type="Gene3D" id="3.10.50.40">
    <property type="match status" value="1"/>
</dbReference>
<feature type="domain" description="PPIase FKBP-type" evidence="7">
    <location>
        <begin position="205"/>
        <end position="268"/>
    </location>
</feature>
<proteinExistence type="inferred from homology"/>
<dbReference type="PROSITE" id="PS51257">
    <property type="entry name" value="PROKAR_LIPOPROTEIN"/>
    <property type="match status" value="1"/>
</dbReference>
<evidence type="ECO:0000313" key="9">
    <source>
        <dbReference type="Proteomes" id="UP000078368"/>
    </source>
</evidence>
<protein>
    <recommendedName>
        <fullName evidence="5">Peptidyl-prolyl cis-trans isomerase</fullName>
        <ecNumber evidence="5">5.2.1.8</ecNumber>
    </recommendedName>
</protein>
<dbReference type="InterPro" id="IPR001179">
    <property type="entry name" value="PPIase_FKBP_dom"/>
</dbReference>
<dbReference type="OrthoDB" id="25996at2"/>
<dbReference type="GO" id="GO:0003755">
    <property type="term" value="F:peptidyl-prolyl cis-trans isomerase activity"/>
    <property type="evidence" value="ECO:0007669"/>
    <property type="project" value="UniProtKB-UniRule"/>
</dbReference>
<dbReference type="AlphaFoldDB" id="A0A179B5L6"/>
<organism evidence="8 9">
    <name type="scientific">Peptidiphaga gingivicola</name>
    <dbReference type="NCBI Taxonomy" id="2741497"/>
    <lineage>
        <taxon>Bacteria</taxon>
        <taxon>Bacillati</taxon>
        <taxon>Actinomycetota</taxon>
        <taxon>Actinomycetes</taxon>
        <taxon>Actinomycetales</taxon>
        <taxon>Actinomycetaceae</taxon>
        <taxon>Peptidiphaga</taxon>
    </lineage>
</organism>
<dbReference type="Proteomes" id="UP000078368">
    <property type="component" value="Unassembled WGS sequence"/>
</dbReference>
<dbReference type="InterPro" id="IPR046357">
    <property type="entry name" value="PPIase_dom_sf"/>
</dbReference>
<comment type="catalytic activity">
    <reaction evidence="1 4 5">
        <text>[protein]-peptidylproline (omega=180) = [protein]-peptidylproline (omega=0)</text>
        <dbReference type="Rhea" id="RHEA:16237"/>
        <dbReference type="Rhea" id="RHEA-COMP:10747"/>
        <dbReference type="Rhea" id="RHEA-COMP:10748"/>
        <dbReference type="ChEBI" id="CHEBI:83833"/>
        <dbReference type="ChEBI" id="CHEBI:83834"/>
        <dbReference type="EC" id="5.2.1.8"/>
    </reaction>
</comment>
<keyword evidence="9" id="KW-1185">Reference proteome</keyword>
<dbReference type="STRING" id="1823756.A4H34_07595"/>
<name>A0A179B5L6_9ACTO</name>